<comment type="caution">
    <text evidence="4">The sequence shown here is derived from an EMBL/GenBank/DDBJ whole genome shotgun (WGS) entry which is preliminary data.</text>
</comment>
<dbReference type="RefSeq" id="WP_126824762.1">
    <property type="nucleotide sequence ID" value="NZ_JBHLWU010000002.1"/>
</dbReference>
<dbReference type="SUPFAM" id="SSF55729">
    <property type="entry name" value="Acyl-CoA N-acyltransferases (Nat)"/>
    <property type="match status" value="1"/>
</dbReference>
<proteinExistence type="predicted"/>
<dbReference type="GO" id="GO:0016747">
    <property type="term" value="F:acyltransferase activity, transferring groups other than amino-acyl groups"/>
    <property type="evidence" value="ECO:0007669"/>
    <property type="project" value="InterPro"/>
</dbReference>
<dbReference type="Proteomes" id="UP000288669">
    <property type="component" value="Unassembled WGS sequence"/>
</dbReference>
<keyword evidence="5" id="KW-1185">Reference proteome</keyword>
<dbReference type="CDD" id="cd04301">
    <property type="entry name" value="NAT_SF"/>
    <property type="match status" value="1"/>
</dbReference>
<dbReference type="PANTHER" id="PTHR43420:SF52">
    <property type="entry name" value="N-ACETYLTRANSFERASE YODP"/>
    <property type="match status" value="1"/>
</dbReference>
<reference evidence="4 5" key="1">
    <citation type="submission" date="2017-05" db="EMBL/GenBank/DDBJ databases">
        <title>Vagococcus spp. assemblies.</title>
        <authorList>
            <person name="Gulvik C.A."/>
        </authorList>
    </citation>
    <scope>NUCLEOTIDE SEQUENCE [LARGE SCALE GENOMIC DNA]</scope>
    <source>
        <strain evidence="4 5">DSM 24756</strain>
    </source>
</reference>
<dbReference type="OrthoDB" id="5319888at2"/>
<dbReference type="Gene3D" id="3.40.630.30">
    <property type="match status" value="1"/>
</dbReference>
<dbReference type="Pfam" id="PF00583">
    <property type="entry name" value="Acetyltransf_1"/>
    <property type="match status" value="1"/>
</dbReference>
<protein>
    <submittedName>
        <fullName evidence="4">GNAT family N-acetyltransferase</fullName>
    </submittedName>
</protein>
<dbReference type="InterPro" id="IPR050680">
    <property type="entry name" value="YpeA/RimI_acetyltransf"/>
</dbReference>
<evidence type="ECO:0000313" key="5">
    <source>
        <dbReference type="Proteomes" id="UP000288669"/>
    </source>
</evidence>
<evidence type="ECO:0000256" key="2">
    <source>
        <dbReference type="ARBA" id="ARBA00023315"/>
    </source>
</evidence>
<name>A0A430AHA1_9ENTE</name>
<dbReference type="InterPro" id="IPR000182">
    <property type="entry name" value="GNAT_dom"/>
</dbReference>
<keyword evidence="1 4" id="KW-0808">Transferase</keyword>
<sequence>MIRPAEPKDIPEMMRLVLVILKDMELSLVKELGDTTMIKLLSEASFYPNYRYSYKRAIVKELEGQVAGVAFGYPAADEVVIDEPLQQLLAEKSYEVDQKLFLDSEVFPNEWYLDSLVVSHRFRGQGIGSELLAYLPILAKESGQRRIGLNVDLANPQAEKLYVRHGFTYVGKKMISGHEYKHMQKTVLQ</sequence>
<gene>
    <name evidence="4" type="ORF">CBF30_07845</name>
</gene>
<dbReference type="PANTHER" id="PTHR43420">
    <property type="entry name" value="ACETYLTRANSFERASE"/>
    <property type="match status" value="1"/>
</dbReference>
<evidence type="ECO:0000256" key="1">
    <source>
        <dbReference type="ARBA" id="ARBA00022679"/>
    </source>
</evidence>
<evidence type="ECO:0000313" key="4">
    <source>
        <dbReference type="EMBL" id="RSU07157.1"/>
    </source>
</evidence>
<dbReference type="AlphaFoldDB" id="A0A430AHA1"/>
<dbReference type="PROSITE" id="PS51186">
    <property type="entry name" value="GNAT"/>
    <property type="match status" value="1"/>
</dbReference>
<feature type="domain" description="N-acetyltransferase" evidence="3">
    <location>
        <begin position="1"/>
        <end position="188"/>
    </location>
</feature>
<dbReference type="EMBL" id="NGJZ01000002">
    <property type="protein sequence ID" value="RSU07157.1"/>
    <property type="molecule type" value="Genomic_DNA"/>
</dbReference>
<evidence type="ECO:0000259" key="3">
    <source>
        <dbReference type="PROSITE" id="PS51186"/>
    </source>
</evidence>
<keyword evidence="2" id="KW-0012">Acyltransferase</keyword>
<dbReference type="InterPro" id="IPR016181">
    <property type="entry name" value="Acyl_CoA_acyltransferase"/>
</dbReference>
<organism evidence="4 5">
    <name type="scientific">Vagococcus entomophilus</name>
    <dbReference type="NCBI Taxonomy" id="1160095"/>
    <lineage>
        <taxon>Bacteria</taxon>
        <taxon>Bacillati</taxon>
        <taxon>Bacillota</taxon>
        <taxon>Bacilli</taxon>
        <taxon>Lactobacillales</taxon>
        <taxon>Enterococcaceae</taxon>
        <taxon>Vagococcus</taxon>
    </lineage>
</organism>
<accession>A0A430AHA1</accession>